<evidence type="ECO:0000256" key="6">
    <source>
        <dbReference type="ARBA" id="ARBA00022960"/>
    </source>
</evidence>
<keyword evidence="5 11" id="KW-0812">Transmembrane</keyword>
<dbReference type="RefSeq" id="WP_238202602.1">
    <property type="nucleotide sequence ID" value="NZ_JBHTND010000046.1"/>
</dbReference>
<proteinExistence type="inferred from homology"/>
<comment type="function">
    <text evidence="11">Peptidoglycan polymerase that catalyzes glycan chain elongation from lipid-linked precursors.</text>
</comment>
<comment type="similarity">
    <text evidence="11">Belongs to the glycosyltransferase 51 family.</text>
</comment>
<dbReference type="SUPFAM" id="SSF53955">
    <property type="entry name" value="Lysozyme-like"/>
    <property type="match status" value="1"/>
</dbReference>
<comment type="subcellular location">
    <subcellularLocation>
        <location evidence="11">Cell inner membrane</location>
        <topology evidence="11">Single-pass membrane protein</topology>
    </subcellularLocation>
</comment>
<gene>
    <name evidence="11 13" type="primary">mtgA</name>
    <name evidence="13" type="ORF">ACFQ4G_20600</name>
</gene>
<protein>
    <recommendedName>
        <fullName evidence="11">Biosynthetic peptidoglycan transglycosylase</fullName>
        <ecNumber evidence="11">2.4.99.28</ecNumber>
    </recommendedName>
    <alternativeName>
        <fullName evidence="11">Glycan polymerase</fullName>
    </alternativeName>
    <alternativeName>
        <fullName evidence="11">Peptidoglycan glycosyltransferase MtgA</fullName>
        <shortName evidence="11">PGT</shortName>
    </alternativeName>
</protein>
<evidence type="ECO:0000256" key="10">
    <source>
        <dbReference type="ARBA" id="ARBA00023316"/>
    </source>
</evidence>
<sequence length="220" mass="24098">MARRVVNLVMLLPVMVLAPILVLGLVYSALTPPSTLMLARWLTLKPVDRQSVPLEAISPLLIQAVIASEDQRFCLHNGVDWGALREVVDDDEGPSRGASTISMQTVKNVFLWPGRSFLRKGLEIPLAVFADTLWGKRRMMEIYLNVAEWGEGVYGAEAASQRWFGKSARALNRSEASLLAAVLPNPIQRNPALPSRGVRAVSARIQARMNGVGGLMGCLR</sequence>
<organism evidence="13 14">
    <name type="scientific">Methylobacterium marchantiae</name>
    <dbReference type="NCBI Taxonomy" id="600331"/>
    <lineage>
        <taxon>Bacteria</taxon>
        <taxon>Pseudomonadati</taxon>
        <taxon>Pseudomonadota</taxon>
        <taxon>Alphaproteobacteria</taxon>
        <taxon>Hyphomicrobiales</taxon>
        <taxon>Methylobacteriaceae</taxon>
        <taxon>Methylobacterium</taxon>
    </lineage>
</organism>
<evidence type="ECO:0000256" key="8">
    <source>
        <dbReference type="ARBA" id="ARBA00022989"/>
    </source>
</evidence>
<keyword evidence="1 11" id="KW-1003">Cell membrane</keyword>
<dbReference type="InterPro" id="IPR023346">
    <property type="entry name" value="Lysozyme-like_dom_sf"/>
</dbReference>
<comment type="catalytic activity">
    <reaction evidence="11">
        <text>[GlcNAc-(1-&gt;4)-Mur2Ac(oyl-L-Ala-gamma-D-Glu-L-Lys-D-Ala-D-Ala)](n)-di-trans,octa-cis-undecaprenyl diphosphate + beta-D-GlcNAc-(1-&gt;4)-Mur2Ac(oyl-L-Ala-gamma-D-Glu-L-Lys-D-Ala-D-Ala)-di-trans,octa-cis-undecaprenyl diphosphate = [GlcNAc-(1-&gt;4)-Mur2Ac(oyl-L-Ala-gamma-D-Glu-L-Lys-D-Ala-D-Ala)](n+1)-di-trans,octa-cis-undecaprenyl diphosphate + di-trans,octa-cis-undecaprenyl diphosphate + H(+)</text>
        <dbReference type="Rhea" id="RHEA:23708"/>
        <dbReference type="Rhea" id="RHEA-COMP:9602"/>
        <dbReference type="Rhea" id="RHEA-COMP:9603"/>
        <dbReference type="ChEBI" id="CHEBI:15378"/>
        <dbReference type="ChEBI" id="CHEBI:58405"/>
        <dbReference type="ChEBI" id="CHEBI:60033"/>
        <dbReference type="ChEBI" id="CHEBI:78435"/>
        <dbReference type="EC" id="2.4.99.28"/>
    </reaction>
</comment>
<evidence type="ECO:0000256" key="4">
    <source>
        <dbReference type="ARBA" id="ARBA00022679"/>
    </source>
</evidence>
<comment type="caution">
    <text evidence="13">The sequence shown here is derived from an EMBL/GenBank/DDBJ whole genome shotgun (WGS) entry which is preliminary data.</text>
</comment>
<name>A0ABW3X4M1_9HYPH</name>
<keyword evidence="6 11" id="KW-0133">Cell shape</keyword>
<evidence type="ECO:0000313" key="13">
    <source>
        <dbReference type="EMBL" id="MFD1303971.1"/>
    </source>
</evidence>
<keyword evidence="8 11" id="KW-1133">Transmembrane helix</keyword>
<dbReference type="HAMAP" id="MF_00766">
    <property type="entry name" value="PGT_MtgA"/>
    <property type="match status" value="1"/>
</dbReference>
<dbReference type="InterPro" id="IPR001264">
    <property type="entry name" value="Glyco_trans_51"/>
</dbReference>
<evidence type="ECO:0000256" key="2">
    <source>
        <dbReference type="ARBA" id="ARBA00022519"/>
    </source>
</evidence>
<dbReference type="Pfam" id="PF00912">
    <property type="entry name" value="Transgly"/>
    <property type="match status" value="1"/>
</dbReference>
<evidence type="ECO:0000256" key="9">
    <source>
        <dbReference type="ARBA" id="ARBA00023136"/>
    </source>
</evidence>
<dbReference type="InterPro" id="IPR011812">
    <property type="entry name" value="Pep_trsgly"/>
</dbReference>
<feature type="domain" description="Glycosyl transferase family 51" evidence="12">
    <location>
        <begin position="45"/>
        <end position="207"/>
    </location>
</feature>
<keyword evidence="10 11" id="KW-0961">Cell wall biogenesis/degradation</keyword>
<evidence type="ECO:0000259" key="12">
    <source>
        <dbReference type="Pfam" id="PF00912"/>
    </source>
</evidence>
<evidence type="ECO:0000256" key="11">
    <source>
        <dbReference type="HAMAP-Rule" id="MF_00766"/>
    </source>
</evidence>
<keyword evidence="4 11" id="KW-0808">Transferase</keyword>
<dbReference type="Gene3D" id="1.10.3810.10">
    <property type="entry name" value="Biosynthetic peptidoglycan transglycosylase-like"/>
    <property type="match status" value="1"/>
</dbReference>
<evidence type="ECO:0000256" key="3">
    <source>
        <dbReference type="ARBA" id="ARBA00022676"/>
    </source>
</evidence>
<evidence type="ECO:0000256" key="1">
    <source>
        <dbReference type="ARBA" id="ARBA00022475"/>
    </source>
</evidence>
<reference evidence="14" key="1">
    <citation type="journal article" date="2019" name="Int. J. Syst. Evol. Microbiol.">
        <title>The Global Catalogue of Microorganisms (GCM) 10K type strain sequencing project: providing services to taxonomists for standard genome sequencing and annotation.</title>
        <authorList>
            <consortium name="The Broad Institute Genomics Platform"/>
            <consortium name="The Broad Institute Genome Sequencing Center for Infectious Disease"/>
            <person name="Wu L."/>
            <person name="Ma J."/>
        </authorList>
    </citation>
    <scope>NUCLEOTIDE SEQUENCE [LARGE SCALE GENOMIC DNA]</scope>
    <source>
        <strain evidence="14">CCUG 56108</strain>
    </source>
</reference>
<dbReference type="InterPro" id="IPR036950">
    <property type="entry name" value="PBP_transglycosylase"/>
</dbReference>
<dbReference type="EMBL" id="JBHTND010000046">
    <property type="protein sequence ID" value="MFD1303971.1"/>
    <property type="molecule type" value="Genomic_DNA"/>
</dbReference>
<dbReference type="EC" id="2.4.99.28" evidence="11"/>
<dbReference type="PANTHER" id="PTHR30400:SF0">
    <property type="entry name" value="BIOSYNTHETIC PEPTIDOGLYCAN TRANSGLYCOSYLASE"/>
    <property type="match status" value="1"/>
</dbReference>
<keyword evidence="7 11" id="KW-0573">Peptidoglycan synthesis</keyword>
<evidence type="ECO:0000256" key="7">
    <source>
        <dbReference type="ARBA" id="ARBA00022984"/>
    </source>
</evidence>
<keyword evidence="2 11" id="KW-0997">Cell inner membrane</keyword>
<keyword evidence="3 11" id="KW-0328">Glycosyltransferase</keyword>
<comment type="pathway">
    <text evidence="11">Cell wall biogenesis; peptidoglycan biosynthesis.</text>
</comment>
<evidence type="ECO:0000256" key="5">
    <source>
        <dbReference type="ARBA" id="ARBA00022692"/>
    </source>
</evidence>
<accession>A0ABW3X4M1</accession>
<keyword evidence="14" id="KW-1185">Reference proteome</keyword>
<dbReference type="PANTHER" id="PTHR30400">
    <property type="entry name" value="MONOFUNCTIONAL BIOSYNTHETIC PEPTIDOGLYCAN TRANSGLYCOSYLASE"/>
    <property type="match status" value="1"/>
</dbReference>
<keyword evidence="9 11" id="KW-0472">Membrane</keyword>
<dbReference type="NCBIfam" id="TIGR02070">
    <property type="entry name" value="mono_pep_trsgly"/>
    <property type="match status" value="1"/>
</dbReference>
<evidence type="ECO:0000313" key="14">
    <source>
        <dbReference type="Proteomes" id="UP001597176"/>
    </source>
</evidence>
<dbReference type="Proteomes" id="UP001597176">
    <property type="component" value="Unassembled WGS sequence"/>
</dbReference>